<evidence type="ECO:0000256" key="6">
    <source>
        <dbReference type="SAM" id="MobiDB-lite"/>
    </source>
</evidence>
<dbReference type="GO" id="GO:0005179">
    <property type="term" value="F:hormone activity"/>
    <property type="evidence" value="ECO:0007669"/>
    <property type="project" value="TreeGrafter"/>
</dbReference>
<evidence type="ECO:0000256" key="3">
    <source>
        <dbReference type="ARBA" id="ARBA00022525"/>
    </source>
</evidence>
<dbReference type="GO" id="GO:0005615">
    <property type="term" value="C:extracellular space"/>
    <property type="evidence" value="ECO:0007669"/>
    <property type="project" value="TreeGrafter"/>
</dbReference>
<evidence type="ECO:0000313" key="9">
    <source>
        <dbReference type="Proteomes" id="UP000322234"/>
    </source>
</evidence>
<organism evidence="8 9">
    <name type="scientific">Bos mutus</name>
    <name type="common">wild yak</name>
    <dbReference type="NCBI Taxonomy" id="72004"/>
    <lineage>
        <taxon>Eukaryota</taxon>
        <taxon>Metazoa</taxon>
        <taxon>Chordata</taxon>
        <taxon>Craniata</taxon>
        <taxon>Vertebrata</taxon>
        <taxon>Euteleostomi</taxon>
        <taxon>Mammalia</taxon>
        <taxon>Eutheria</taxon>
        <taxon>Laurasiatheria</taxon>
        <taxon>Artiodactyla</taxon>
        <taxon>Ruminantia</taxon>
        <taxon>Pecora</taxon>
        <taxon>Bovidae</taxon>
        <taxon>Bovinae</taxon>
        <taxon>Bos</taxon>
    </lineage>
</organism>
<evidence type="ECO:0000256" key="5">
    <source>
        <dbReference type="ARBA" id="ARBA00023157"/>
    </source>
</evidence>
<evidence type="ECO:0000256" key="4">
    <source>
        <dbReference type="ARBA" id="ARBA00022729"/>
    </source>
</evidence>
<dbReference type="PANTHER" id="PTHR28593:SF2">
    <property type="entry name" value="METEORIN"/>
    <property type="match status" value="1"/>
</dbReference>
<comment type="similarity">
    <text evidence="2">Belongs to the meteorin family.</text>
</comment>
<dbReference type="AlphaFoldDB" id="A0A6B0SLX1"/>
<comment type="subcellular location">
    <subcellularLocation>
        <location evidence="1">Secreted</location>
    </subcellularLocation>
</comment>
<sequence>MPTPALLCALCFCLLAAAARAGYSEDRCSWRGSGLTQEPGSVGQLALACADGKIEWLYPAGALRLTLGGSEPSAQPGIVCLRPTRPFAGAQVFATPHPDLSRRLASFRFQLREDGRPELPPQARSLGADAACRPCSDAELLLAVCTSDFVIYGTILGVAHDAELQESVITVAAARVLRQTLPVFRVGDPGGQGQASIRTPLHCGVRPGPGTFLFMGWNRFGEAWLGCAPRLQEFSRAYAAAHADHLHPCEVPYVGASARQVEHVLSLLRGRPGKTVDLGSGDGRIVLAAHRCGLRPAVGYELNPWLVGLARLRAWRAGCAGSVRYHREDLWKVSLRDCHNVSVFLAPSVLPLLEDKLQAELPAGARVVSGRFPLPTWQPVAVVGEGLDRVWAYDIHRGGPAGQAVPGPSSASVLGTPNSQNG</sequence>
<dbReference type="EMBL" id="VBQZ03001065">
    <property type="protein sequence ID" value="MXQ99773.1"/>
    <property type="molecule type" value="Genomic_DNA"/>
</dbReference>
<evidence type="ECO:0000256" key="7">
    <source>
        <dbReference type="SAM" id="SignalP"/>
    </source>
</evidence>
<dbReference type="InterPro" id="IPR029063">
    <property type="entry name" value="SAM-dependent_MTases_sf"/>
</dbReference>
<keyword evidence="3" id="KW-0964">Secreted</keyword>
<comment type="caution">
    <text evidence="8">The sequence shown here is derived from an EMBL/GenBank/DDBJ whole genome shotgun (WGS) entry which is preliminary data.</text>
</comment>
<feature type="chain" id="PRO_5025407447" description="Protein FAM173A" evidence="7">
    <location>
        <begin position="22"/>
        <end position="422"/>
    </location>
</feature>
<reference evidence="8" key="1">
    <citation type="submission" date="2019-10" db="EMBL/GenBank/DDBJ databases">
        <title>The sequence and de novo assembly of the wild yak genome.</title>
        <authorList>
            <person name="Liu Y."/>
        </authorList>
    </citation>
    <scope>NUCLEOTIDE SEQUENCE [LARGE SCALE GENOMIC DNA]</scope>
    <source>
        <strain evidence="8">WY2019</strain>
    </source>
</reference>
<protein>
    <recommendedName>
        <fullName evidence="10">Protein FAM173A</fullName>
    </recommendedName>
</protein>
<feature type="signal peptide" evidence="7">
    <location>
        <begin position="1"/>
        <end position="21"/>
    </location>
</feature>
<evidence type="ECO:0000313" key="8">
    <source>
        <dbReference type="EMBL" id="MXQ99773.1"/>
    </source>
</evidence>
<keyword evidence="5" id="KW-1015">Disulfide bond</keyword>
<proteinExistence type="inferred from homology"/>
<feature type="compositionally biased region" description="Polar residues" evidence="6">
    <location>
        <begin position="409"/>
        <end position="422"/>
    </location>
</feature>
<feature type="region of interest" description="Disordered" evidence="6">
    <location>
        <begin position="402"/>
        <end position="422"/>
    </location>
</feature>
<evidence type="ECO:0000256" key="2">
    <source>
        <dbReference type="ARBA" id="ARBA00005669"/>
    </source>
</evidence>
<dbReference type="Proteomes" id="UP000322234">
    <property type="component" value="Unassembled WGS sequence"/>
</dbReference>
<dbReference type="InterPro" id="IPR051998">
    <property type="entry name" value="Meteorin-like"/>
</dbReference>
<name>A0A6B0SLX1_9CETA</name>
<gene>
    <name evidence="8" type="ORF">E5288_WYG019045</name>
</gene>
<dbReference type="PANTHER" id="PTHR28593">
    <property type="entry name" value="METEORIN-LIKE PROTEIN"/>
    <property type="match status" value="1"/>
</dbReference>
<keyword evidence="4 7" id="KW-0732">Signal</keyword>
<dbReference type="SUPFAM" id="SSF53335">
    <property type="entry name" value="S-adenosyl-L-methionine-dependent methyltransferases"/>
    <property type="match status" value="1"/>
</dbReference>
<accession>A0A6B0SLX1</accession>
<dbReference type="GO" id="GO:0050772">
    <property type="term" value="P:positive regulation of axonogenesis"/>
    <property type="evidence" value="ECO:0007669"/>
    <property type="project" value="TreeGrafter"/>
</dbReference>
<dbReference type="GO" id="GO:0010001">
    <property type="term" value="P:glial cell differentiation"/>
    <property type="evidence" value="ECO:0007669"/>
    <property type="project" value="TreeGrafter"/>
</dbReference>
<evidence type="ECO:0008006" key="10">
    <source>
        <dbReference type="Google" id="ProtNLM"/>
    </source>
</evidence>
<dbReference type="Gene3D" id="3.40.50.150">
    <property type="entry name" value="Vaccinia Virus protein VP39"/>
    <property type="match status" value="1"/>
</dbReference>
<keyword evidence="9" id="KW-1185">Reference proteome</keyword>
<evidence type="ECO:0000256" key="1">
    <source>
        <dbReference type="ARBA" id="ARBA00004613"/>
    </source>
</evidence>